<dbReference type="PATRIC" id="fig|1768241.3.peg.3576"/>
<dbReference type="PANTHER" id="PTHR36057">
    <property type="match status" value="1"/>
</dbReference>
<reference evidence="2 3" key="1">
    <citation type="submission" date="2015-12" db="EMBL/GenBank/DDBJ databases">
        <title>Genome sequence of the marine Rhodobacteraceae strain O3.65, Candidatus Tritonibacter horizontis.</title>
        <authorList>
            <person name="Poehlein A."/>
            <person name="Giebel H.A."/>
            <person name="Voget S."/>
            <person name="Brinkhoff T."/>
        </authorList>
    </citation>
    <scope>NUCLEOTIDE SEQUENCE [LARGE SCALE GENOMIC DNA]</scope>
    <source>
        <strain evidence="2 3">O3.65</strain>
    </source>
</reference>
<comment type="caution">
    <text evidence="2">The sequence shown here is derived from an EMBL/GenBank/DDBJ whole genome shotgun (WGS) entry which is preliminary data.</text>
</comment>
<dbReference type="InterPro" id="IPR010634">
    <property type="entry name" value="DUF1223"/>
</dbReference>
<keyword evidence="3" id="KW-1185">Reference proteome</keyword>
<evidence type="ECO:0008006" key="4">
    <source>
        <dbReference type="Google" id="ProtNLM"/>
    </source>
</evidence>
<proteinExistence type="predicted"/>
<keyword evidence="1" id="KW-0732">Signal</keyword>
<accession>A0A132BTS6</accession>
<protein>
    <recommendedName>
        <fullName evidence="4">DUF1223 domain-containing protein</fullName>
    </recommendedName>
</protein>
<organism evidence="2 3">
    <name type="scientific">Tritonibacter horizontis</name>
    <dbReference type="NCBI Taxonomy" id="1768241"/>
    <lineage>
        <taxon>Bacteria</taxon>
        <taxon>Pseudomonadati</taxon>
        <taxon>Pseudomonadota</taxon>
        <taxon>Alphaproteobacteria</taxon>
        <taxon>Rhodobacterales</taxon>
        <taxon>Paracoccaceae</taxon>
        <taxon>Tritonibacter</taxon>
    </lineage>
</organism>
<dbReference type="PANTHER" id="PTHR36057:SF1">
    <property type="entry name" value="LIPOPROTEIN LIPID ATTACHMENT SITE-LIKE PROTEIN, PUTATIVE (DUF1223)-RELATED"/>
    <property type="match status" value="1"/>
</dbReference>
<feature type="signal peptide" evidence="1">
    <location>
        <begin position="1"/>
        <end position="22"/>
    </location>
</feature>
<gene>
    <name evidence="2" type="ORF">TRIHO_34250</name>
</gene>
<evidence type="ECO:0000313" key="2">
    <source>
        <dbReference type="EMBL" id="KUP91763.1"/>
    </source>
</evidence>
<dbReference type="Proteomes" id="UP000068382">
    <property type="component" value="Unassembled WGS sequence"/>
</dbReference>
<evidence type="ECO:0000313" key="3">
    <source>
        <dbReference type="Proteomes" id="UP000068382"/>
    </source>
</evidence>
<name>A0A132BTS6_9RHOB</name>
<feature type="chain" id="PRO_5007288554" description="DUF1223 domain-containing protein" evidence="1">
    <location>
        <begin position="23"/>
        <end position="235"/>
    </location>
</feature>
<dbReference type="AlphaFoldDB" id="A0A132BTS6"/>
<dbReference type="SUPFAM" id="SSF52833">
    <property type="entry name" value="Thioredoxin-like"/>
    <property type="match status" value="1"/>
</dbReference>
<evidence type="ECO:0000256" key="1">
    <source>
        <dbReference type="SAM" id="SignalP"/>
    </source>
</evidence>
<dbReference type="RefSeq" id="WP_068246455.1">
    <property type="nucleotide sequence ID" value="NZ_LPUY01000088.1"/>
</dbReference>
<sequence length="235" mass="25964">MRFISLPTLFFASLCAVSQPLAADPSPVVVELYTSQGCSSCPPADALLQRMAQRDDILPLAYHVDYWDYIGWTDQFADPDHTDRQRGYAHVAGRNMIYTPQMIIMGQEDVVGADAMQVAEVMERYLGHAAKVDIAVRLSGTELSVSMPALQPQRAEALRVQLVRYMPLRRVAIKRGELAGHTLDYANVVASHEVLSDWDGTTPFDMTVTLPDDMPAAVLVQEWPYGAVLAAARVN</sequence>
<dbReference type="InterPro" id="IPR036249">
    <property type="entry name" value="Thioredoxin-like_sf"/>
</dbReference>
<dbReference type="Pfam" id="PF06764">
    <property type="entry name" value="DUF1223"/>
    <property type="match status" value="1"/>
</dbReference>
<dbReference type="EMBL" id="LPUY01000088">
    <property type="protein sequence ID" value="KUP91763.1"/>
    <property type="molecule type" value="Genomic_DNA"/>
</dbReference>
<dbReference type="OrthoDB" id="9808254at2"/>